<evidence type="ECO:0000313" key="9">
    <source>
        <dbReference type="EMBL" id="MBB5350046.1"/>
    </source>
</evidence>
<dbReference type="InterPro" id="IPR036187">
    <property type="entry name" value="DNA_mismatch_repair_MutS_sf"/>
</dbReference>
<sequence>MPSRRQIRQTAIQFLYCSDVEGGGDPAALRDPFWQFVTESDRRAMMLAIRRTIQHLNLGREQRRAEFSERLPAALATLKANPELEEHASQLRRVSELEDEWDRVIVELARSTGDDEGDALVARLTPLIDRLFLVNRELIYSRQQLTRVLLDFPNLRSQIEPILGSIKRLDRISARLKMVETPEDFPEHAEFARIRQSRAELRELREQVDRLVDRVLAKKDAIDRMLESIIDNYAPERVDPIDRAILRLGTLEILFDDDVPAAVAMNEAIELARQFGTTDSPRFVNGILDRIARG</sequence>
<accession>A0A840UYZ0</accession>
<dbReference type="SUPFAM" id="SSF48334">
    <property type="entry name" value="DNA repair protein MutS, domain III"/>
    <property type="match status" value="1"/>
</dbReference>
<dbReference type="NCBIfam" id="TIGR01951">
    <property type="entry name" value="nusB"/>
    <property type="match status" value="1"/>
</dbReference>
<dbReference type="InterPro" id="IPR006027">
    <property type="entry name" value="NusB_RsmB_TIM44"/>
</dbReference>
<dbReference type="RefSeq" id="WP_184015037.1">
    <property type="nucleotide sequence ID" value="NZ_JACHFD010000001.1"/>
</dbReference>
<evidence type="ECO:0000256" key="4">
    <source>
        <dbReference type="ARBA" id="ARBA00023015"/>
    </source>
</evidence>
<keyword evidence="2 6" id="KW-0889">Transcription antitermination</keyword>
<feature type="domain" description="NusB/RsmB/TIM44" evidence="8">
    <location>
        <begin position="197"/>
        <end position="293"/>
    </location>
</feature>
<dbReference type="InterPro" id="IPR035926">
    <property type="entry name" value="NusB-like_sf"/>
</dbReference>
<evidence type="ECO:0000259" key="8">
    <source>
        <dbReference type="Pfam" id="PF01029"/>
    </source>
</evidence>
<evidence type="ECO:0000313" key="10">
    <source>
        <dbReference type="Proteomes" id="UP000557717"/>
    </source>
</evidence>
<evidence type="ECO:0000256" key="1">
    <source>
        <dbReference type="ARBA" id="ARBA00005952"/>
    </source>
</evidence>
<dbReference type="AlphaFoldDB" id="A0A840UYZ0"/>
<dbReference type="Proteomes" id="UP000557717">
    <property type="component" value="Unassembled WGS sequence"/>
</dbReference>
<keyword evidence="7" id="KW-0175">Coiled coil</keyword>
<dbReference type="SUPFAM" id="SSF48013">
    <property type="entry name" value="NusB-like"/>
    <property type="match status" value="1"/>
</dbReference>
<dbReference type="PANTHER" id="PTHR11078">
    <property type="entry name" value="N UTILIZATION SUBSTANCE PROTEIN B-RELATED"/>
    <property type="match status" value="1"/>
</dbReference>
<proteinExistence type="inferred from homology"/>
<dbReference type="PANTHER" id="PTHR11078:SF3">
    <property type="entry name" value="ANTITERMINATION NUSB DOMAIN-CONTAINING PROTEIN"/>
    <property type="match status" value="1"/>
</dbReference>
<name>A0A840UYZ0_9BACT</name>
<feature type="coiled-coil region" evidence="7">
    <location>
        <begin position="194"/>
        <end position="221"/>
    </location>
</feature>
<evidence type="ECO:0000256" key="6">
    <source>
        <dbReference type="HAMAP-Rule" id="MF_00073"/>
    </source>
</evidence>
<keyword evidence="3 6" id="KW-0694">RNA-binding</keyword>
<evidence type="ECO:0000256" key="3">
    <source>
        <dbReference type="ARBA" id="ARBA00022884"/>
    </source>
</evidence>
<dbReference type="GO" id="GO:0003723">
    <property type="term" value="F:RNA binding"/>
    <property type="evidence" value="ECO:0007669"/>
    <property type="project" value="UniProtKB-UniRule"/>
</dbReference>
<protein>
    <recommendedName>
        <fullName evidence="6">Transcription antitermination protein NusB</fullName>
    </recommendedName>
    <alternativeName>
        <fullName evidence="6">Antitermination factor NusB</fullName>
    </alternativeName>
</protein>
<evidence type="ECO:0000256" key="5">
    <source>
        <dbReference type="ARBA" id="ARBA00023163"/>
    </source>
</evidence>
<evidence type="ECO:0000256" key="7">
    <source>
        <dbReference type="SAM" id="Coils"/>
    </source>
</evidence>
<keyword evidence="5 6" id="KW-0804">Transcription</keyword>
<dbReference type="EMBL" id="JACHFD010000001">
    <property type="protein sequence ID" value="MBB5350046.1"/>
    <property type="molecule type" value="Genomic_DNA"/>
</dbReference>
<dbReference type="GO" id="GO:0031564">
    <property type="term" value="P:transcription antitermination"/>
    <property type="evidence" value="ECO:0007669"/>
    <property type="project" value="UniProtKB-KW"/>
</dbReference>
<dbReference type="GO" id="GO:0005829">
    <property type="term" value="C:cytosol"/>
    <property type="evidence" value="ECO:0007669"/>
    <property type="project" value="TreeGrafter"/>
</dbReference>
<dbReference type="GO" id="GO:0006353">
    <property type="term" value="P:DNA-templated transcription termination"/>
    <property type="evidence" value="ECO:0007669"/>
    <property type="project" value="UniProtKB-UniRule"/>
</dbReference>
<dbReference type="HAMAP" id="MF_00073">
    <property type="entry name" value="NusB"/>
    <property type="match status" value="1"/>
</dbReference>
<keyword evidence="10" id="KW-1185">Reference proteome</keyword>
<keyword evidence="4 6" id="KW-0805">Transcription regulation</keyword>
<organism evidence="9 10">
    <name type="scientific">Haloferula luteola</name>
    <dbReference type="NCBI Taxonomy" id="595692"/>
    <lineage>
        <taxon>Bacteria</taxon>
        <taxon>Pseudomonadati</taxon>
        <taxon>Verrucomicrobiota</taxon>
        <taxon>Verrucomicrobiia</taxon>
        <taxon>Verrucomicrobiales</taxon>
        <taxon>Verrucomicrobiaceae</taxon>
        <taxon>Haloferula</taxon>
    </lineage>
</organism>
<dbReference type="InterPro" id="IPR011605">
    <property type="entry name" value="NusB_fam"/>
</dbReference>
<comment type="function">
    <text evidence="6">Involved in transcription antitermination. Required for transcription of ribosomal RNA (rRNA) genes. Binds specifically to the boxA antiterminator sequence of the ribosomal RNA (rrn) operons.</text>
</comment>
<dbReference type="Gene3D" id="1.10.940.10">
    <property type="entry name" value="NusB-like"/>
    <property type="match status" value="1"/>
</dbReference>
<comment type="caution">
    <text evidence="9">The sequence shown here is derived from an EMBL/GenBank/DDBJ whole genome shotgun (WGS) entry which is preliminary data.</text>
</comment>
<dbReference type="Pfam" id="PF01029">
    <property type="entry name" value="NusB"/>
    <property type="match status" value="1"/>
</dbReference>
<gene>
    <name evidence="6" type="primary">nusB</name>
    <name evidence="9" type="ORF">HNR46_000267</name>
</gene>
<evidence type="ECO:0000256" key="2">
    <source>
        <dbReference type="ARBA" id="ARBA00022814"/>
    </source>
</evidence>
<comment type="similarity">
    <text evidence="1 6">Belongs to the NusB family.</text>
</comment>
<reference evidence="9 10" key="1">
    <citation type="submission" date="2020-08" db="EMBL/GenBank/DDBJ databases">
        <title>Genomic Encyclopedia of Type Strains, Phase IV (KMG-IV): sequencing the most valuable type-strain genomes for metagenomic binning, comparative biology and taxonomic classification.</title>
        <authorList>
            <person name="Goeker M."/>
        </authorList>
    </citation>
    <scope>NUCLEOTIDE SEQUENCE [LARGE SCALE GENOMIC DNA]</scope>
    <source>
        <strain evidence="9 10">YC6886</strain>
    </source>
</reference>